<dbReference type="AlphaFoldDB" id="A0A8J2MEL0"/>
<sequence>MDPLSCHSKLISPRKSKFKRKNFQDCPKKEKKTINQSDVKNNIHDEFETNPNLVQAENEHHGICAKRKDEEIKQRLLQVVNTEEVESQLFGNVELFLQQHQHRHSTTDIEVLK</sequence>
<evidence type="ECO:0000313" key="2">
    <source>
        <dbReference type="Proteomes" id="UP000786811"/>
    </source>
</evidence>
<organism evidence="1 2">
    <name type="scientific">Cotesia congregata</name>
    <name type="common">Parasitoid wasp</name>
    <name type="synonym">Apanteles congregatus</name>
    <dbReference type="NCBI Taxonomy" id="51543"/>
    <lineage>
        <taxon>Eukaryota</taxon>
        <taxon>Metazoa</taxon>
        <taxon>Ecdysozoa</taxon>
        <taxon>Arthropoda</taxon>
        <taxon>Hexapoda</taxon>
        <taxon>Insecta</taxon>
        <taxon>Pterygota</taxon>
        <taxon>Neoptera</taxon>
        <taxon>Endopterygota</taxon>
        <taxon>Hymenoptera</taxon>
        <taxon>Apocrita</taxon>
        <taxon>Ichneumonoidea</taxon>
        <taxon>Braconidae</taxon>
        <taxon>Microgastrinae</taxon>
        <taxon>Cotesia</taxon>
    </lineage>
</organism>
<name>A0A8J2MEL0_COTCN</name>
<proteinExistence type="predicted"/>
<protein>
    <submittedName>
        <fullName evidence="1">Uncharacterized protein</fullName>
    </submittedName>
</protein>
<keyword evidence="2" id="KW-1185">Reference proteome</keyword>
<comment type="caution">
    <text evidence="1">The sequence shown here is derived from an EMBL/GenBank/DDBJ whole genome shotgun (WGS) entry which is preliminary data.</text>
</comment>
<accession>A0A8J2MEL0</accession>
<evidence type="ECO:0000313" key="1">
    <source>
        <dbReference type="EMBL" id="CAG5087294.1"/>
    </source>
</evidence>
<reference evidence="1" key="1">
    <citation type="submission" date="2021-04" db="EMBL/GenBank/DDBJ databases">
        <authorList>
            <person name="Chebbi M.A.C M."/>
        </authorList>
    </citation>
    <scope>NUCLEOTIDE SEQUENCE</scope>
</reference>
<dbReference type="EMBL" id="CAJNRD030001119">
    <property type="protein sequence ID" value="CAG5087294.1"/>
    <property type="molecule type" value="Genomic_DNA"/>
</dbReference>
<dbReference type="Proteomes" id="UP000786811">
    <property type="component" value="Unassembled WGS sequence"/>
</dbReference>
<gene>
    <name evidence="1" type="ORF">HICCMSTLAB_LOCUS4476</name>
</gene>